<accession>A0A0D0DRT8</accession>
<protein>
    <submittedName>
        <fullName evidence="1">Uncharacterized protein</fullName>
    </submittedName>
</protein>
<reference evidence="2" key="2">
    <citation type="submission" date="2015-01" db="EMBL/GenBank/DDBJ databases">
        <title>Evolutionary Origins and Diversification of the Mycorrhizal Mutualists.</title>
        <authorList>
            <consortium name="DOE Joint Genome Institute"/>
            <consortium name="Mycorrhizal Genomics Consortium"/>
            <person name="Kohler A."/>
            <person name="Kuo A."/>
            <person name="Nagy L.G."/>
            <person name="Floudas D."/>
            <person name="Copeland A."/>
            <person name="Barry K.W."/>
            <person name="Cichocki N."/>
            <person name="Veneault-Fourrey C."/>
            <person name="LaButti K."/>
            <person name="Lindquist E.A."/>
            <person name="Lipzen A."/>
            <person name="Lundell T."/>
            <person name="Morin E."/>
            <person name="Murat C."/>
            <person name="Riley R."/>
            <person name="Ohm R."/>
            <person name="Sun H."/>
            <person name="Tunlid A."/>
            <person name="Henrissat B."/>
            <person name="Grigoriev I.V."/>
            <person name="Hibbett D.S."/>
            <person name="Martin F."/>
        </authorList>
    </citation>
    <scope>NUCLEOTIDE SEQUENCE [LARGE SCALE GENOMIC DNA]</scope>
    <source>
        <strain evidence="2">Ve08.2h10</strain>
    </source>
</reference>
<organism evidence="1 2">
    <name type="scientific">Paxillus rubicundulus Ve08.2h10</name>
    <dbReference type="NCBI Taxonomy" id="930991"/>
    <lineage>
        <taxon>Eukaryota</taxon>
        <taxon>Fungi</taxon>
        <taxon>Dikarya</taxon>
        <taxon>Basidiomycota</taxon>
        <taxon>Agaricomycotina</taxon>
        <taxon>Agaricomycetes</taxon>
        <taxon>Agaricomycetidae</taxon>
        <taxon>Boletales</taxon>
        <taxon>Paxilineae</taxon>
        <taxon>Paxillaceae</taxon>
        <taxon>Paxillus</taxon>
    </lineage>
</organism>
<dbReference type="InParanoid" id="A0A0D0DRT8"/>
<dbReference type="HOGENOM" id="CLU_2794707_0_0_1"/>
<dbReference type="AlphaFoldDB" id="A0A0D0DRT8"/>
<sequence>MATNQPLAAQLHSVAHVRSSICILPLALKATSRHSSDRLSLSSLRQEGQSDTMKQAMIQLRSCHSVGH</sequence>
<name>A0A0D0DRT8_9AGAM</name>
<evidence type="ECO:0000313" key="1">
    <source>
        <dbReference type="EMBL" id="KIK90596.1"/>
    </source>
</evidence>
<evidence type="ECO:0000313" key="2">
    <source>
        <dbReference type="Proteomes" id="UP000054538"/>
    </source>
</evidence>
<gene>
    <name evidence="1" type="ORF">PAXRUDRAFT_831574</name>
</gene>
<reference evidence="1 2" key="1">
    <citation type="submission" date="2014-04" db="EMBL/GenBank/DDBJ databases">
        <authorList>
            <consortium name="DOE Joint Genome Institute"/>
            <person name="Kuo A."/>
            <person name="Kohler A."/>
            <person name="Jargeat P."/>
            <person name="Nagy L.G."/>
            <person name="Floudas D."/>
            <person name="Copeland A."/>
            <person name="Barry K.W."/>
            <person name="Cichocki N."/>
            <person name="Veneault-Fourrey C."/>
            <person name="LaButti K."/>
            <person name="Lindquist E.A."/>
            <person name="Lipzen A."/>
            <person name="Lundell T."/>
            <person name="Morin E."/>
            <person name="Murat C."/>
            <person name="Sun H."/>
            <person name="Tunlid A."/>
            <person name="Henrissat B."/>
            <person name="Grigoriev I.V."/>
            <person name="Hibbett D.S."/>
            <person name="Martin F."/>
            <person name="Nordberg H.P."/>
            <person name="Cantor M.N."/>
            <person name="Hua S.X."/>
        </authorList>
    </citation>
    <scope>NUCLEOTIDE SEQUENCE [LARGE SCALE GENOMIC DNA]</scope>
    <source>
        <strain evidence="1 2">Ve08.2h10</strain>
    </source>
</reference>
<dbReference type="EMBL" id="KN825496">
    <property type="protein sequence ID" value="KIK90596.1"/>
    <property type="molecule type" value="Genomic_DNA"/>
</dbReference>
<keyword evidence="2" id="KW-1185">Reference proteome</keyword>
<dbReference type="Proteomes" id="UP000054538">
    <property type="component" value="Unassembled WGS sequence"/>
</dbReference>
<proteinExistence type="predicted"/>